<keyword evidence="3" id="KW-0812">Transmembrane</keyword>
<evidence type="ECO:0000256" key="1">
    <source>
        <dbReference type="ARBA" id="ARBA00006068"/>
    </source>
</evidence>
<dbReference type="NCBIfam" id="TIGR00350">
    <property type="entry name" value="lytR_cpsA_psr"/>
    <property type="match status" value="1"/>
</dbReference>
<evidence type="ECO:0000256" key="3">
    <source>
        <dbReference type="SAM" id="Phobius"/>
    </source>
</evidence>
<dbReference type="PANTHER" id="PTHR33392">
    <property type="entry name" value="POLYISOPRENYL-TEICHOIC ACID--PEPTIDOGLYCAN TEICHOIC ACID TRANSFERASE TAGU"/>
    <property type="match status" value="1"/>
</dbReference>
<keyword evidence="3" id="KW-1133">Transmembrane helix</keyword>
<evidence type="ECO:0000313" key="5">
    <source>
        <dbReference type="EMBL" id="MEC0243011.1"/>
    </source>
</evidence>
<dbReference type="PANTHER" id="PTHR33392:SF6">
    <property type="entry name" value="POLYISOPRENYL-TEICHOIC ACID--PEPTIDOGLYCAN TEICHOIC ACID TRANSFERASE TAGU"/>
    <property type="match status" value="1"/>
</dbReference>
<comment type="caution">
    <text evidence="5">The sequence shown here is derived from an EMBL/GenBank/DDBJ whole genome shotgun (WGS) entry which is preliminary data.</text>
</comment>
<evidence type="ECO:0000313" key="6">
    <source>
        <dbReference type="Proteomes" id="UP001344632"/>
    </source>
</evidence>
<feature type="compositionally biased region" description="Low complexity" evidence="2">
    <location>
        <begin position="12"/>
        <end position="21"/>
    </location>
</feature>
<dbReference type="Pfam" id="PF03816">
    <property type="entry name" value="LytR_cpsA_psr"/>
    <property type="match status" value="1"/>
</dbReference>
<feature type="domain" description="Cell envelope-related transcriptional attenuator" evidence="4">
    <location>
        <begin position="103"/>
        <end position="266"/>
    </location>
</feature>
<dbReference type="RefSeq" id="WP_326090770.1">
    <property type="nucleotide sequence ID" value="NZ_JARLKZ010000021.1"/>
</dbReference>
<gene>
    <name evidence="5" type="ORF">P4H66_24685</name>
</gene>
<dbReference type="Gene3D" id="3.40.630.190">
    <property type="entry name" value="LCP protein"/>
    <property type="match status" value="1"/>
</dbReference>
<comment type="similarity">
    <text evidence="1">Belongs to the LytR/CpsA/Psr (LCP) family.</text>
</comment>
<feature type="compositionally biased region" description="Polar residues" evidence="2">
    <location>
        <begin position="1"/>
        <end position="11"/>
    </location>
</feature>
<dbReference type="InterPro" id="IPR050922">
    <property type="entry name" value="LytR/CpsA/Psr_CW_biosynth"/>
</dbReference>
<accession>A0ABU6GX61</accession>
<feature type="transmembrane region" description="Helical" evidence="3">
    <location>
        <begin position="35"/>
        <end position="59"/>
    </location>
</feature>
<dbReference type="EMBL" id="JARLKZ010000021">
    <property type="protein sequence ID" value="MEC0243011.1"/>
    <property type="molecule type" value="Genomic_DNA"/>
</dbReference>
<feature type="region of interest" description="Disordered" evidence="2">
    <location>
        <begin position="1"/>
        <end position="28"/>
    </location>
</feature>
<keyword evidence="3" id="KW-0472">Membrane</keyword>
<protein>
    <submittedName>
        <fullName evidence="5">LCP family protein</fullName>
    </submittedName>
</protein>
<reference evidence="5 6" key="1">
    <citation type="submission" date="2023-03" db="EMBL/GenBank/DDBJ databases">
        <title>Bacillus Genome Sequencing.</title>
        <authorList>
            <person name="Dunlap C."/>
        </authorList>
    </citation>
    <scope>NUCLEOTIDE SEQUENCE [LARGE SCALE GENOMIC DNA]</scope>
    <source>
        <strain evidence="5 6">BD-525</strain>
    </source>
</reference>
<evidence type="ECO:0000259" key="4">
    <source>
        <dbReference type="Pfam" id="PF03816"/>
    </source>
</evidence>
<dbReference type="Proteomes" id="UP001344632">
    <property type="component" value="Unassembled WGS sequence"/>
</dbReference>
<name>A0ABU6GX61_9BACL</name>
<dbReference type="InterPro" id="IPR004474">
    <property type="entry name" value="LytR_CpsA_psr"/>
</dbReference>
<evidence type="ECO:0000256" key="2">
    <source>
        <dbReference type="SAM" id="MobiDB-lite"/>
    </source>
</evidence>
<organism evidence="5 6">
    <name type="scientific">Paenibacillus dokdonensis</name>
    <dbReference type="NCBI Taxonomy" id="2567944"/>
    <lineage>
        <taxon>Bacteria</taxon>
        <taxon>Bacillati</taxon>
        <taxon>Bacillota</taxon>
        <taxon>Bacilli</taxon>
        <taxon>Bacillales</taxon>
        <taxon>Paenibacillaceae</taxon>
        <taxon>Paenibacillus</taxon>
    </lineage>
</organism>
<keyword evidence="6" id="KW-1185">Reference proteome</keyword>
<sequence>MSPSNNNLPPRSQSGSKQNKQPPKKKKKKSGFKTFLKFVLIIIILAVLAVAGYAAYLYYKADSGVLDTGNNTPVPAEKSAKVKPVTMLLLGTDYRPETGTHLSDVIMVTAFNPDTKTVTVVSLPRDTKIELKGYRENKANAYYPIFLSEEKKSGKKAEDEMKTMLSKYMDIPIDYATVLNFQGFRDAVDALGGVDINVDMNMCYRDKADGTDINLKKGEQKLEGKDALDYVRYRKSNCRPKTQASDDFDRNRRQNEVLHALIDKMQSFKGVTSLGGVLDAMDKNMQTDIENDQLKNMIATYWKVNKENVKFMPVTGTWKSPYVYVDEAELDKAKQALKDEIAGKGLPATTTDSAEKANP</sequence>
<feature type="region of interest" description="Disordered" evidence="2">
    <location>
        <begin position="340"/>
        <end position="359"/>
    </location>
</feature>
<proteinExistence type="inferred from homology"/>